<evidence type="ECO:0008006" key="4">
    <source>
        <dbReference type="Google" id="ProtNLM"/>
    </source>
</evidence>
<reference evidence="1" key="1">
    <citation type="submission" date="2016-02" db="EMBL/GenBank/DDBJ databases">
        <title>Genomic sequence of a clinical Staphylococcus hominis isolate.</title>
        <authorList>
            <person name="McClure J.M."/>
            <person name="Zhang K."/>
        </authorList>
    </citation>
    <scope>NUCLEOTIDE SEQUENCE</scope>
    <source>
        <strain evidence="1">C34847</strain>
    </source>
</reference>
<keyword evidence="3" id="KW-1185">Reference proteome</keyword>
<dbReference type="AlphaFoldDB" id="A0A3S7GW00"/>
<dbReference type="RefSeq" id="WP_017175493.1">
    <property type="nucleotide sequence ID" value="NZ_CP014107.1"/>
</dbReference>
<dbReference type="Proteomes" id="UP000665944">
    <property type="component" value="Unassembled WGS sequence"/>
</dbReference>
<name>A0A3S7GW00_STAHO</name>
<evidence type="ECO:0000313" key="2">
    <source>
        <dbReference type="EMBL" id="MCM5672173.1"/>
    </source>
</evidence>
<organism evidence="1">
    <name type="scientific">Staphylococcus hominis</name>
    <dbReference type="NCBI Taxonomy" id="1290"/>
    <lineage>
        <taxon>Bacteria</taxon>
        <taxon>Bacillati</taxon>
        <taxon>Bacillota</taxon>
        <taxon>Bacilli</taxon>
        <taxon>Bacillales</taxon>
        <taxon>Staphylococcaceae</taxon>
        <taxon>Staphylococcus</taxon>
    </lineage>
</organism>
<evidence type="ECO:0000313" key="3">
    <source>
        <dbReference type="Proteomes" id="UP000665944"/>
    </source>
</evidence>
<dbReference type="EMBL" id="CP014567">
    <property type="protein sequence ID" value="AVI06400.1"/>
    <property type="molecule type" value="Genomic_DNA"/>
</dbReference>
<evidence type="ECO:0000313" key="1">
    <source>
        <dbReference type="EMBL" id="AVI06400.1"/>
    </source>
</evidence>
<gene>
    <name evidence="1" type="ORF">AZE34_06405</name>
    <name evidence="2" type="ORF">J7T32_005240</name>
</gene>
<protein>
    <recommendedName>
        <fullName evidence="4">DoxX family protein</fullName>
    </recommendedName>
</protein>
<accession>A0A3S7GW00</accession>
<sequence>MILRYATNLKLAKDLYAASKRKLTGNPYTKQLFTQDFKLSERAMKLAGVIELIASGLFATSVLHKNISRLGSLVTFSVLSVAVYKRLEAGHGKVGAQHALDLLGLAALSLIDTFSKK</sequence>
<reference evidence="2 3" key="2">
    <citation type="submission" date="2022-06" db="EMBL/GenBank/DDBJ databases">
        <title>Staphylococcus hominis ShoR14 genome sequence.</title>
        <authorList>
            <person name="Yeo C.C."/>
            <person name="Chew C.H."/>
            <person name="Che Hamzah A.M."/>
            <person name="Al-Trad E.I."/>
        </authorList>
    </citation>
    <scope>NUCLEOTIDE SEQUENCE [LARGE SCALE GENOMIC DNA]</scope>
    <source>
        <strain evidence="2 3">ShoR14</strain>
    </source>
</reference>
<proteinExistence type="predicted"/>
<dbReference type="EMBL" id="JAGHKT020000005">
    <property type="protein sequence ID" value="MCM5672173.1"/>
    <property type="molecule type" value="Genomic_DNA"/>
</dbReference>